<dbReference type="CDD" id="cd02440">
    <property type="entry name" value="AdoMet_MTases"/>
    <property type="match status" value="1"/>
</dbReference>
<protein>
    <submittedName>
        <fullName evidence="2">S-adenosyl-L-methionine-dependent methyltransferase</fullName>
    </submittedName>
</protein>
<dbReference type="InterPro" id="IPR041698">
    <property type="entry name" value="Methyltransf_25"/>
</dbReference>
<evidence type="ECO:0000259" key="1">
    <source>
        <dbReference type="Pfam" id="PF13649"/>
    </source>
</evidence>
<comment type="caution">
    <text evidence="2">The sequence shown here is derived from an EMBL/GenBank/DDBJ whole genome shotgun (WGS) entry which is preliminary data.</text>
</comment>
<keyword evidence="2" id="KW-0808">Transferase</keyword>
<dbReference type="InterPro" id="IPR050508">
    <property type="entry name" value="Methyltransf_Superfamily"/>
</dbReference>
<feature type="domain" description="Methyltransferase" evidence="1">
    <location>
        <begin position="154"/>
        <end position="255"/>
    </location>
</feature>
<reference evidence="2" key="1">
    <citation type="submission" date="2021-02" db="EMBL/GenBank/DDBJ databases">
        <title>First Annotated Genome of the Yellow-green Alga Tribonema minus.</title>
        <authorList>
            <person name="Mahan K.M."/>
        </authorList>
    </citation>
    <scope>NUCLEOTIDE SEQUENCE</scope>
    <source>
        <strain evidence="2">UTEX B ZZ1240</strain>
    </source>
</reference>
<dbReference type="Proteomes" id="UP000664859">
    <property type="component" value="Unassembled WGS sequence"/>
</dbReference>
<dbReference type="Pfam" id="PF13649">
    <property type="entry name" value="Methyltransf_25"/>
    <property type="match status" value="1"/>
</dbReference>
<dbReference type="EMBL" id="JAFCMP010000003">
    <property type="protein sequence ID" value="KAG5192594.1"/>
    <property type="molecule type" value="Genomic_DNA"/>
</dbReference>
<dbReference type="SUPFAM" id="SSF53335">
    <property type="entry name" value="S-adenosyl-L-methionine-dependent methyltransferases"/>
    <property type="match status" value="1"/>
</dbReference>
<organism evidence="2 3">
    <name type="scientific">Tribonema minus</name>
    <dbReference type="NCBI Taxonomy" id="303371"/>
    <lineage>
        <taxon>Eukaryota</taxon>
        <taxon>Sar</taxon>
        <taxon>Stramenopiles</taxon>
        <taxon>Ochrophyta</taxon>
        <taxon>PX clade</taxon>
        <taxon>Xanthophyceae</taxon>
        <taxon>Tribonematales</taxon>
        <taxon>Tribonemataceae</taxon>
        <taxon>Tribonema</taxon>
    </lineage>
</organism>
<dbReference type="PANTHER" id="PTHR42912">
    <property type="entry name" value="METHYLTRANSFERASE"/>
    <property type="match status" value="1"/>
</dbReference>
<evidence type="ECO:0000313" key="3">
    <source>
        <dbReference type="Proteomes" id="UP000664859"/>
    </source>
</evidence>
<keyword evidence="3" id="KW-1185">Reference proteome</keyword>
<accession>A0A836CP77</accession>
<dbReference type="GO" id="GO:0032259">
    <property type="term" value="P:methylation"/>
    <property type="evidence" value="ECO:0007669"/>
    <property type="project" value="UniProtKB-KW"/>
</dbReference>
<dbReference type="InterPro" id="IPR029063">
    <property type="entry name" value="SAM-dependent_MTases_sf"/>
</dbReference>
<keyword evidence="2" id="KW-0489">Methyltransferase</keyword>
<dbReference type="Gene3D" id="3.40.50.150">
    <property type="entry name" value="Vaccinia Virus protein VP39"/>
    <property type="match status" value="1"/>
</dbReference>
<dbReference type="GO" id="GO:0008168">
    <property type="term" value="F:methyltransferase activity"/>
    <property type="evidence" value="ECO:0007669"/>
    <property type="project" value="UniProtKB-KW"/>
</dbReference>
<gene>
    <name evidence="2" type="ORF">JKP88DRAFT_284117</name>
</gene>
<name>A0A836CP77_9STRA</name>
<dbReference type="AlphaFoldDB" id="A0A836CP77"/>
<evidence type="ECO:0000313" key="2">
    <source>
        <dbReference type="EMBL" id="KAG5192594.1"/>
    </source>
</evidence>
<dbReference type="OrthoDB" id="2013972at2759"/>
<sequence>MAAGAAAAATAPSEARTVAAAVGDAIATAVVDSPLYPFLLKSARTTMKKAVAGFVQWDEVVAERKAAADWEAAVNAVKATRPDIVVPDYYIRKFHAYDDGNLCLDAALEQDLASAAVGARNYPDIAEAGERKLRDSYNLCLNELGAYVPADSVVVDFGCGTGISTVDLAKQFPQASKVIGIDLSPHMISVGKFLLEERTKELKPAVEFIYGDIATQLLPANSAAFVSLNLVLHELPNDARRAIFAEALRILKPGGALGIMEMDPDAPGQVKLRANAVLFSIMKSTEPYLDQYFASAGNLAEELLEVGFPVVREAAATGRHKGMVAFKAGAVDLRNEREFEPSKELVVERAQAFLVNIVGYQDEQLVARFTGFALPDSNGVDTLVVTSDIFGIEGISFQANITFL</sequence>
<proteinExistence type="predicted"/>
<dbReference type="PANTHER" id="PTHR42912:SF80">
    <property type="entry name" value="METHYLTRANSFERASE DOMAIN-CONTAINING PROTEIN"/>
    <property type="match status" value="1"/>
</dbReference>